<name>A0ABP7STR0_9SPHN</name>
<dbReference type="RefSeq" id="WP_344706670.1">
    <property type="nucleotide sequence ID" value="NZ_BAABBQ010000001.1"/>
</dbReference>
<proteinExistence type="predicted"/>
<organism evidence="2 3">
    <name type="scientific">Sphingomonas swuensis</name>
    <dbReference type="NCBI Taxonomy" id="977800"/>
    <lineage>
        <taxon>Bacteria</taxon>
        <taxon>Pseudomonadati</taxon>
        <taxon>Pseudomonadota</taxon>
        <taxon>Alphaproteobacteria</taxon>
        <taxon>Sphingomonadales</taxon>
        <taxon>Sphingomonadaceae</taxon>
        <taxon>Sphingomonas</taxon>
    </lineage>
</organism>
<evidence type="ECO:0000313" key="3">
    <source>
        <dbReference type="Proteomes" id="UP001500235"/>
    </source>
</evidence>
<gene>
    <name evidence="2" type="ORF">GCM10022280_13970</name>
</gene>
<dbReference type="InterPro" id="IPR007024">
    <property type="entry name" value="BLUF_domain"/>
</dbReference>
<protein>
    <recommendedName>
        <fullName evidence="1">BLUF domain-containing protein</fullName>
    </recommendedName>
</protein>
<dbReference type="SUPFAM" id="SSF54975">
    <property type="entry name" value="Acylphosphatase/BLUF domain-like"/>
    <property type="match status" value="1"/>
</dbReference>
<dbReference type="Proteomes" id="UP001500235">
    <property type="component" value="Unassembled WGS sequence"/>
</dbReference>
<dbReference type="EMBL" id="BAABBQ010000001">
    <property type="protein sequence ID" value="GAA4016220.1"/>
    <property type="molecule type" value="Genomic_DNA"/>
</dbReference>
<sequence length="132" mass="14641">MEQIVYISTARALPDGEMLASILSASRRNNLRDGLSGLLVVGGRRFLQLLEGPAEACERAYARIREDDRHFALVELGRKSITRCTFASWEMGFEQASDDNLEAMVDRLVAHVDDPSIAAQFRSFAQLHSTAA</sequence>
<dbReference type="PROSITE" id="PS50925">
    <property type="entry name" value="BLUF"/>
    <property type="match status" value="1"/>
</dbReference>
<comment type="caution">
    <text evidence="2">The sequence shown here is derived from an EMBL/GenBank/DDBJ whole genome shotgun (WGS) entry which is preliminary data.</text>
</comment>
<feature type="domain" description="BLUF" evidence="1">
    <location>
        <begin position="1"/>
        <end position="92"/>
    </location>
</feature>
<dbReference type="Gene3D" id="3.30.70.100">
    <property type="match status" value="1"/>
</dbReference>
<evidence type="ECO:0000259" key="1">
    <source>
        <dbReference type="PROSITE" id="PS50925"/>
    </source>
</evidence>
<dbReference type="InterPro" id="IPR036046">
    <property type="entry name" value="Acylphosphatase-like_dom_sf"/>
</dbReference>
<dbReference type="Pfam" id="PF04940">
    <property type="entry name" value="BLUF"/>
    <property type="match status" value="1"/>
</dbReference>
<accession>A0ABP7STR0</accession>
<keyword evidence="3" id="KW-1185">Reference proteome</keyword>
<evidence type="ECO:0000313" key="2">
    <source>
        <dbReference type="EMBL" id="GAA4016220.1"/>
    </source>
</evidence>
<reference evidence="3" key="1">
    <citation type="journal article" date="2019" name="Int. J. Syst. Evol. Microbiol.">
        <title>The Global Catalogue of Microorganisms (GCM) 10K type strain sequencing project: providing services to taxonomists for standard genome sequencing and annotation.</title>
        <authorList>
            <consortium name="The Broad Institute Genomics Platform"/>
            <consortium name="The Broad Institute Genome Sequencing Center for Infectious Disease"/>
            <person name="Wu L."/>
            <person name="Ma J."/>
        </authorList>
    </citation>
    <scope>NUCLEOTIDE SEQUENCE [LARGE SCALE GENOMIC DNA]</scope>
    <source>
        <strain evidence="3">JCM 17563</strain>
    </source>
</reference>
<dbReference type="SMART" id="SM01034">
    <property type="entry name" value="BLUF"/>
    <property type="match status" value="1"/>
</dbReference>